<dbReference type="Proteomes" id="UP000073492">
    <property type="component" value="Unassembled WGS sequence"/>
</dbReference>
<dbReference type="EMBL" id="LFZO01000042">
    <property type="protein sequence ID" value="KXT16213.1"/>
    <property type="molecule type" value="Genomic_DNA"/>
</dbReference>
<dbReference type="STRING" id="113226.A0A139IN85"/>
<dbReference type="InterPro" id="IPR045134">
    <property type="entry name" value="UHRF1/2-like"/>
</dbReference>
<feature type="compositionally biased region" description="Basic and acidic residues" evidence="3">
    <location>
        <begin position="26"/>
        <end position="55"/>
    </location>
</feature>
<name>A0A139IN85_9PEZI</name>
<gene>
    <name evidence="5" type="ORF">AC579_6948</name>
</gene>
<dbReference type="GO" id="GO:0016567">
    <property type="term" value="P:protein ubiquitination"/>
    <property type="evidence" value="ECO:0007669"/>
    <property type="project" value="TreeGrafter"/>
</dbReference>
<feature type="compositionally biased region" description="Polar residues" evidence="3">
    <location>
        <begin position="297"/>
        <end position="316"/>
    </location>
</feature>
<protein>
    <recommendedName>
        <fullName evidence="4">YDG domain-containing protein</fullName>
    </recommendedName>
</protein>
<dbReference type="OrthoDB" id="2270193at2759"/>
<feature type="compositionally biased region" description="Basic and acidic residues" evidence="3">
    <location>
        <begin position="749"/>
        <end position="768"/>
    </location>
</feature>
<evidence type="ECO:0000313" key="5">
    <source>
        <dbReference type="EMBL" id="KXT16213.1"/>
    </source>
</evidence>
<dbReference type="Pfam" id="PF02182">
    <property type="entry name" value="SAD_SRA"/>
    <property type="match status" value="1"/>
</dbReference>
<dbReference type="AlphaFoldDB" id="A0A139IN85"/>
<dbReference type="SMART" id="SM00466">
    <property type="entry name" value="SRA"/>
    <property type="match status" value="1"/>
</dbReference>
<evidence type="ECO:0000256" key="2">
    <source>
        <dbReference type="PROSITE-ProRule" id="PRU00358"/>
    </source>
</evidence>
<feature type="region of interest" description="Disordered" evidence="3">
    <location>
        <begin position="75"/>
        <end position="102"/>
    </location>
</feature>
<dbReference type="PROSITE" id="PS51015">
    <property type="entry name" value="YDG"/>
    <property type="match status" value="1"/>
</dbReference>
<feature type="compositionally biased region" description="Polar residues" evidence="3">
    <location>
        <begin position="186"/>
        <end position="199"/>
    </location>
</feature>
<dbReference type="SUPFAM" id="SSF88697">
    <property type="entry name" value="PUA domain-like"/>
    <property type="match status" value="1"/>
</dbReference>
<organism evidence="5 6">
    <name type="scientific">Pseudocercospora musae</name>
    <dbReference type="NCBI Taxonomy" id="113226"/>
    <lineage>
        <taxon>Eukaryota</taxon>
        <taxon>Fungi</taxon>
        <taxon>Dikarya</taxon>
        <taxon>Ascomycota</taxon>
        <taxon>Pezizomycotina</taxon>
        <taxon>Dothideomycetes</taxon>
        <taxon>Dothideomycetidae</taxon>
        <taxon>Mycosphaerellales</taxon>
        <taxon>Mycosphaerellaceae</taxon>
        <taxon>Pseudocercospora</taxon>
    </lineage>
</organism>
<dbReference type="InterPro" id="IPR003105">
    <property type="entry name" value="SRA_YDG"/>
</dbReference>
<dbReference type="PANTHER" id="PTHR14140">
    <property type="entry name" value="E3 UBIQUITIN-PROTEIN LIGASE UHRF-RELATED"/>
    <property type="match status" value="1"/>
</dbReference>
<feature type="compositionally biased region" description="Low complexity" evidence="3">
    <location>
        <begin position="407"/>
        <end position="418"/>
    </location>
</feature>
<feature type="compositionally biased region" description="Basic and acidic residues" evidence="3">
    <location>
        <begin position="427"/>
        <end position="443"/>
    </location>
</feature>
<evidence type="ECO:0000259" key="4">
    <source>
        <dbReference type="PROSITE" id="PS51015"/>
    </source>
</evidence>
<keyword evidence="1 2" id="KW-0539">Nucleus</keyword>
<dbReference type="GO" id="GO:0044027">
    <property type="term" value="P:negative regulation of gene expression via chromosomal CpG island methylation"/>
    <property type="evidence" value="ECO:0007669"/>
    <property type="project" value="TreeGrafter"/>
</dbReference>
<feature type="region of interest" description="Disordered" evidence="3">
    <location>
        <begin position="165"/>
        <end position="443"/>
    </location>
</feature>
<comment type="caution">
    <text evidence="5">The sequence shown here is derived from an EMBL/GenBank/DDBJ whole genome shotgun (WGS) entry which is preliminary data.</text>
</comment>
<feature type="domain" description="YDG" evidence="4">
    <location>
        <begin position="596"/>
        <end position="738"/>
    </location>
</feature>
<proteinExistence type="predicted"/>
<feature type="compositionally biased region" description="Basic and acidic residues" evidence="3">
    <location>
        <begin position="165"/>
        <end position="184"/>
    </location>
</feature>
<feature type="compositionally biased region" description="Basic and acidic residues" evidence="3">
    <location>
        <begin position="75"/>
        <end position="89"/>
    </location>
</feature>
<feature type="region of interest" description="Disordered" evidence="3">
    <location>
        <begin position="737"/>
        <end position="775"/>
    </location>
</feature>
<dbReference type="Gene3D" id="2.30.280.10">
    <property type="entry name" value="SRA-YDG"/>
    <property type="match status" value="1"/>
</dbReference>
<accession>A0A139IN85</accession>
<keyword evidence="6" id="KW-1185">Reference proteome</keyword>
<evidence type="ECO:0000313" key="6">
    <source>
        <dbReference type="Proteomes" id="UP000073492"/>
    </source>
</evidence>
<feature type="compositionally biased region" description="Polar residues" evidence="3">
    <location>
        <begin position="323"/>
        <end position="335"/>
    </location>
</feature>
<dbReference type="GO" id="GO:0061630">
    <property type="term" value="F:ubiquitin protein ligase activity"/>
    <property type="evidence" value="ECO:0007669"/>
    <property type="project" value="TreeGrafter"/>
</dbReference>
<reference evidence="5 6" key="1">
    <citation type="submission" date="2015-07" db="EMBL/GenBank/DDBJ databases">
        <title>Comparative genomics of the Sigatoka disease complex on banana suggests a link between parallel evolutionary changes in Pseudocercospora fijiensis and Pseudocercospora eumusae and increased virulence on the banana host.</title>
        <authorList>
            <person name="Chang T.-C."/>
            <person name="Salvucci A."/>
            <person name="Crous P.W."/>
            <person name="Stergiopoulos I."/>
        </authorList>
    </citation>
    <scope>NUCLEOTIDE SEQUENCE [LARGE SCALE GENOMIC DNA]</scope>
    <source>
        <strain evidence="5 6">CBS 116634</strain>
    </source>
</reference>
<comment type="subcellular location">
    <subcellularLocation>
        <location evidence="2">Nucleus</location>
    </subcellularLocation>
</comment>
<feature type="compositionally biased region" description="Polar residues" evidence="3">
    <location>
        <begin position="234"/>
        <end position="246"/>
    </location>
</feature>
<dbReference type="PANTHER" id="PTHR14140:SF27">
    <property type="entry name" value="OS04G0289800 PROTEIN"/>
    <property type="match status" value="1"/>
</dbReference>
<sequence length="775" mass="85716">MGNENSTLGLSEETKAELQRSTEQLKQSEEKQQRRKAQAEEHKRAQAEVERRQREESYIAIRIAEKERLEAVAKDAKAKARAKPRDRPKAGHLRNANVAENMATETIAKQNLHADRPEEKATAAATLANAVLREDVHNMGKDAVQYLKLAKNERLAAEIAATAKQRADEEAKLKQRFSSMEKRKSLQTVVEQPSPSQGSEKGEIRETIPWTGTPLTLRAAANAGDPLHSRNLQDESTPFSASSTLDGWNARKQPRAKGSPNPGERPSSSSSGVVCRRDSKEPIIESQAQAADKVPASATQRLNLTPSDNNNPSTKRSTGHQGGSATKGQQVTYRPTTPPAAKKRPSISEGQGVTSLPPMPPAAAKESGTSAEAAMLPPKPAAGHKRPMPSGGFDMSNMPKIPKKNKQAVSSSASPRSPVQDDDDEAGERLADVGHPNWDGERQPPEWYRKLKAITKRDTGHSNVQVLLERLKEKIGKIKNLPQSASAERNEALNELREILHKVFFIEVTPQLLRNLRMLHNNDGLPQIFDHRYDDKVVWPYDLKADAEELYNKWCARTFEIDLLRGIRVGKPKTSKDKGSADRLDPHFPKVPSNYYGNGRLLNGQWWPTQLTALRDGAHGSSQGGIYGETGKGAYSVIMSGGVDKAGNKYPDVDEGDHVQYCGTDNDGPEKKPSDGTQRLIESYHLKTPVRLIRSSNADPAYAPEEGFRYDGLYEITDVEHMDPAGAKRQRHRFTLRRRPGQVPIRGSGPEKRPTQQELDAYKKDKTLRGYGTKG</sequence>
<evidence type="ECO:0000256" key="3">
    <source>
        <dbReference type="SAM" id="MobiDB-lite"/>
    </source>
</evidence>
<dbReference type="InterPro" id="IPR036987">
    <property type="entry name" value="SRA-YDG_sf"/>
</dbReference>
<dbReference type="GO" id="GO:0005634">
    <property type="term" value="C:nucleus"/>
    <property type="evidence" value="ECO:0007669"/>
    <property type="project" value="UniProtKB-SubCell"/>
</dbReference>
<evidence type="ECO:0000256" key="1">
    <source>
        <dbReference type="ARBA" id="ARBA00023242"/>
    </source>
</evidence>
<dbReference type="InterPro" id="IPR015947">
    <property type="entry name" value="PUA-like_sf"/>
</dbReference>
<feature type="region of interest" description="Disordered" evidence="3">
    <location>
        <begin position="1"/>
        <end position="55"/>
    </location>
</feature>